<evidence type="ECO:0000313" key="11">
    <source>
        <dbReference type="Proteomes" id="UP001497444"/>
    </source>
</evidence>
<evidence type="ECO:0000256" key="3">
    <source>
        <dbReference type="ARBA" id="ARBA00022679"/>
    </source>
</evidence>
<dbReference type="InterPro" id="IPR007371">
    <property type="entry name" value="TPK_catalytic"/>
</dbReference>
<keyword evidence="5 8" id="KW-0418">Kinase</keyword>
<proteinExistence type="inferred from homology"/>
<sequence length="271" mass="30674">MTMMQHNTDHVLFYGDSRNNMIRSKKKDGDDDDSIMLVLVLLNYHLPRFTPILWDQASLHVCADGGANRLYDELPLWFPDDDPADVRQRYKPDVIKGDLDSIRPEVKEYYSEMGVKIIDESHDQDTTDLHKCVIFIRDCVPDLDKNHIKLLVLGGLGGRFDHEAANINVLYTFATVLRIVLLSEESSLTLLPSGYLHEIHVNRSFEGPHCGLVPLGAPSTSTTTTGLHWNLDDTPMAFGSLISTCNLLESDIVTVRSDAYLLWTTEIRYEP</sequence>
<name>A0ABP0WFT2_9BRYO</name>
<dbReference type="EMBL" id="OZ020112">
    <property type="protein sequence ID" value="CAK9265021.1"/>
    <property type="molecule type" value="Genomic_DNA"/>
</dbReference>
<dbReference type="Gene3D" id="3.40.50.10240">
    <property type="entry name" value="Thiamin pyrophosphokinase, catalytic domain"/>
    <property type="match status" value="1"/>
</dbReference>
<comment type="pathway">
    <text evidence="1 8">Cofactor biosynthesis; thiamine diphosphate biosynthesis; thiamine diphosphate from thiamine: step 1/1.</text>
</comment>
<evidence type="ECO:0000256" key="7">
    <source>
        <dbReference type="ARBA" id="ARBA00025120"/>
    </source>
</evidence>
<keyword evidence="6 8" id="KW-0067">ATP-binding</keyword>
<dbReference type="Gene3D" id="2.60.120.320">
    <property type="entry name" value="Thiamin pyrophosphokinase, thiamin-binding domain"/>
    <property type="match status" value="1"/>
</dbReference>
<dbReference type="CDD" id="cd07995">
    <property type="entry name" value="TPK"/>
    <property type="match status" value="1"/>
</dbReference>
<feature type="domain" description="Thiamin pyrophosphokinase thiamin-binding" evidence="9">
    <location>
        <begin position="197"/>
        <end position="261"/>
    </location>
</feature>
<evidence type="ECO:0000256" key="4">
    <source>
        <dbReference type="ARBA" id="ARBA00022741"/>
    </source>
</evidence>
<comment type="catalytic activity">
    <reaction evidence="8">
        <text>thiamine + ATP = thiamine diphosphate + AMP + H(+)</text>
        <dbReference type="Rhea" id="RHEA:11576"/>
        <dbReference type="ChEBI" id="CHEBI:15378"/>
        <dbReference type="ChEBI" id="CHEBI:18385"/>
        <dbReference type="ChEBI" id="CHEBI:30616"/>
        <dbReference type="ChEBI" id="CHEBI:58937"/>
        <dbReference type="ChEBI" id="CHEBI:456215"/>
    </reaction>
</comment>
<dbReference type="InterPro" id="IPR007373">
    <property type="entry name" value="Thiamin_PyroPKinase_B1-bd"/>
</dbReference>
<accession>A0ABP0WFT2</accession>
<dbReference type="Pfam" id="PF04263">
    <property type="entry name" value="TPK_catalytic"/>
    <property type="match status" value="1"/>
</dbReference>
<dbReference type="PANTHER" id="PTHR13622:SF8">
    <property type="entry name" value="THIAMIN PYROPHOSPHOKINASE 1"/>
    <property type="match status" value="1"/>
</dbReference>
<protein>
    <recommendedName>
        <fullName evidence="8">Thiamine pyrophosphokinase</fullName>
        <ecNumber evidence="8">2.7.6.2</ecNumber>
    </recommendedName>
</protein>
<keyword evidence="3 8" id="KW-0808">Transferase</keyword>
<reference evidence="10" key="1">
    <citation type="submission" date="2024-02" db="EMBL/GenBank/DDBJ databases">
        <authorList>
            <consortium name="ELIXIR-Norway"/>
            <consortium name="Elixir Norway"/>
        </authorList>
    </citation>
    <scope>NUCLEOTIDE SEQUENCE</scope>
</reference>
<dbReference type="SUPFAM" id="SSF63999">
    <property type="entry name" value="Thiamin pyrophosphokinase, catalytic domain"/>
    <property type="match status" value="1"/>
</dbReference>
<dbReference type="SUPFAM" id="SSF63862">
    <property type="entry name" value="Thiamin pyrophosphokinase, substrate-binding domain"/>
    <property type="match status" value="1"/>
</dbReference>
<evidence type="ECO:0000259" key="9">
    <source>
        <dbReference type="SMART" id="SM00983"/>
    </source>
</evidence>
<dbReference type="NCBIfam" id="TIGR01378">
    <property type="entry name" value="thi_PPkinase"/>
    <property type="match status" value="1"/>
</dbReference>
<dbReference type="Pfam" id="PF04265">
    <property type="entry name" value="TPK_B1_binding"/>
    <property type="match status" value="1"/>
</dbReference>
<evidence type="ECO:0000256" key="8">
    <source>
        <dbReference type="PIRNR" id="PIRNR031057"/>
    </source>
</evidence>
<keyword evidence="4 8" id="KW-0547">Nucleotide-binding</keyword>
<evidence type="ECO:0000256" key="1">
    <source>
        <dbReference type="ARBA" id="ARBA00005078"/>
    </source>
</evidence>
<dbReference type="EC" id="2.7.6.2" evidence="8"/>
<comment type="function">
    <text evidence="7">Catalyzes the phosphorylation of thiamine to thiamine pyrophosphate (TPP). TPP is an active cofactor for enzymes involved in glycolysis and energy production. Plant leaves require high levels of TPP for photosynthesis and carbohydrate metabolism.</text>
</comment>
<organism evidence="10 11">
    <name type="scientific">Sphagnum jensenii</name>
    <dbReference type="NCBI Taxonomy" id="128206"/>
    <lineage>
        <taxon>Eukaryota</taxon>
        <taxon>Viridiplantae</taxon>
        <taxon>Streptophyta</taxon>
        <taxon>Embryophyta</taxon>
        <taxon>Bryophyta</taxon>
        <taxon>Sphagnophytina</taxon>
        <taxon>Sphagnopsida</taxon>
        <taxon>Sphagnales</taxon>
        <taxon>Sphagnaceae</taxon>
        <taxon>Sphagnum</taxon>
    </lineage>
</organism>
<evidence type="ECO:0000256" key="6">
    <source>
        <dbReference type="ARBA" id="ARBA00022840"/>
    </source>
</evidence>
<dbReference type="SMART" id="SM00983">
    <property type="entry name" value="TPK_B1_binding"/>
    <property type="match status" value="1"/>
</dbReference>
<dbReference type="Proteomes" id="UP001497444">
    <property type="component" value="Chromosome 17"/>
</dbReference>
<evidence type="ECO:0000256" key="5">
    <source>
        <dbReference type="ARBA" id="ARBA00022777"/>
    </source>
</evidence>
<dbReference type="PIRSF" id="PIRSF031057">
    <property type="entry name" value="Thiamin_pyrophosphokinase"/>
    <property type="match status" value="1"/>
</dbReference>
<dbReference type="InterPro" id="IPR036759">
    <property type="entry name" value="TPK_catalytic_sf"/>
</dbReference>
<dbReference type="PANTHER" id="PTHR13622">
    <property type="entry name" value="THIAMIN PYROPHOSPHOKINASE"/>
    <property type="match status" value="1"/>
</dbReference>
<gene>
    <name evidence="10" type="ORF">CSSPJE1EN1_LOCUS10499</name>
</gene>
<dbReference type="InterPro" id="IPR036371">
    <property type="entry name" value="TPK_B1-bd_sf"/>
</dbReference>
<keyword evidence="11" id="KW-1185">Reference proteome</keyword>
<evidence type="ECO:0000313" key="10">
    <source>
        <dbReference type="EMBL" id="CAK9265021.1"/>
    </source>
</evidence>
<dbReference type="InterPro" id="IPR006282">
    <property type="entry name" value="Thi_PPkinase"/>
</dbReference>
<comment type="similarity">
    <text evidence="2 8">Belongs to the thiamine pyrophosphokinase family.</text>
</comment>
<evidence type="ECO:0000256" key="2">
    <source>
        <dbReference type="ARBA" id="ARBA00006785"/>
    </source>
</evidence>
<dbReference type="InterPro" id="IPR016966">
    <property type="entry name" value="Thiamin_pyrophosphokinase_euk"/>
</dbReference>